<sequence length="202" mass="22075">MYSKKIISFLIFFTVSAVAHVGEDHMKTSSAEWQIKAYTGAAPNFIGDFATVMGSDGTIIREGTNGWTCLAFTANMMGDSMDPRMATPACMDSNAMAWADAYMTQSVPKLSNDGWAWMIHGDTGADNFRAFSEGDKAGTNPEDWIESGAHMMLMPKDPKSLENTSTDFTTGSPYVMFKGTPYVHLMIPISGYYDVQPEAAPK</sequence>
<gene>
    <name evidence="2" type="ORF">EVA93_02930</name>
</gene>
<evidence type="ECO:0000256" key="1">
    <source>
        <dbReference type="SAM" id="SignalP"/>
    </source>
</evidence>
<dbReference type="EMBL" id="SHBF01000014">
    <property type="protein sequence ID" value="RZO27592.1"/>
    <property type="molecule type" value="Genomic_DNA"/>
</dbReference>
<dbReference type="AlphaFoldDB" id="A0A520N286"/>
<evidence type="ECO:0000313" key="3">
    <source>
        <dbReference type="Proteomes" id="UP000318710"/>
    </source>
</evidence>
<comment type="caution">
    <text evidence="2">The sequence shown here is derived from an EMBL/GenBank/DDBJ whole genome shotgun (WGS) entry which is preliminary data.</text>
</comment>
<name>A0A520N286_9GAMM</name>
<keyword evidence="1" id="KW-0732">Signal</keyword>
<protein>
    <submittedName>
        <fullName evidence="2">Uncharacterized protein</fullName>
    </submittedName>
</protein>
<reference evidence="2 3" key="1">
    <citation type="submission" date="2019-02" db="EMBL/GenBank/DDBJ databases">
        <title>Prokaryotic population dynamics and viral predation in marine succession experiment using metagenomics: the confinement effect.</title>
        <authorList>
            <person name="Haro-Moreno J.M."/>
            <person name="Rodriguez-Valera F."/>
            <person name="Lopez-Perez M."/>
        </authorList>
    </citation>
    <scope>NUCLEOTIDE SEQUENCE [LARGE SCALE GENOMIC DNA]</scope>
    <source>
        <strain evidence="2">MED-G160</strain>
    </source>
</reference>
<proteinExistence type="predicted"/>
<dbReference type="Proteomes" id="UP000318710">
    <property type="component" value="Unassembled WGS sequence"/>
</dbReference>
<accession>A0A520N286</accession>
<feature type="chain" id="PRO_5022032915" evidence="1">
    <location>
        <begin position="20"/>
        <end position="202"/>
    </location>
</feature>
<organism evidence="2 3">
    <name type="scientific">SAR86 cluster bacterium</name>
    <dbReference type="NCBI Taxonomy" id="2030880"/>
    <lineage>
        <taxon>Bacteria</taxon>
        <taxon>Pseudomonadati</taxon>
        <taxon>Pseudomonadota</taxon>
        <taxon>Gammaproteobacteria</taxon>
        <taxon>SAR86 cluster</taxon>
    </lineage>
</organism>
<evidence type="ECO:0000313" key="2">
    <source>
        <dbReference type="EMBL" id="RZO27592.1"/>
    </source>
</evidence>
<feature type="signal peptide" evidence="1">
    <location>
        <begin position="1"/>
        <end position="19"/>
    </location>
</feature>